<evidence type="ECO:0000313" key="1">
    <source>
        <dbReference type="EMBL" id="PWN48085.1"/>
    </source>
</evidence>
<dbReference type="Proteomes" id="UP000245626">
    <property type="component" value="Unassembled WGS sequence"/>
</dbReference>
<name>A0ACD0NQH3_9BASI</name>
<dbReference type="EMBL" id="KZ820271">
    <property type="protein sequence ID" value="PWN48085.1"/>
    <property type="molecule type" value="Genomic_DNA"/>
</dbReference>
<proteinExistence type="predicted"/>
<organism evidence="1 2">
    <name type="scientific">Violaceomyces palustris</name>
    <dbReference type="NCBI Taxonomy" id="1673888"/>
    <lineage>
        <taxon>Eukaryota</taxon>
        <taxon>Fungi</taxon>
        <taxon>Dikarya</taxon>
        <taxon>Basidiomycota</taxon>
        <taxon>Ustilaginomycotina</taxon>
        <taxon>Ustilaginomycetes</taxon>
        <taxon>Violaceomycetales</taxon>
        <taxon>Violaceomycetaceae</taxon>
        <taxon>Violaceomyces</taxon>
    </lineage>
</organism>
<protein>
    <submittedName>
        <fullName evidence="1">Uncharacterized protein</fullName>
    </submittedName>
</protein>
<sequence>MAQAPPQQDIPDSPSSGFFEFPLRRQAHVSSEEAANAALAASGAASSLSDHHHVHLQAVLIRSASSEAVTFPSIDSIKGRSSKNVDASGGPPNKKRFSFDALRIGFRSRKLSKAVVEEEPRRPRPDSQKHSRFTKQAKKRQPSEDRNELSILDSNTSDVLTPVPVTEIEEADLVDQDLPSIAIHQPSVISAQDAPDELGPVQAPTVPGLSRTSSNSRARCSSNHRVSFSPSTDEAIAAREQAALVANQQREKETRKERKREDKAQRKAERERHKLERSRSSSPRMMGLRSLSSTSLLESVHSLDPRRRSVDELSRSRSHGAYTWDKRGISEIQGGKAKAAKAKVSKQQAIAARHAKTLEQVINAGTGLHPAIPTKPDEVDPKTGKQRPLKSRPVPVVKPSQLKGLKSALLDVELANGIIGELRAMQIPLPIQGTTKADGCSSLPTPAPANDHSERIIAAPIPEAMEPALHTRDDSDIPEESLPDARLSRPGEGGQEGQVQEDDVPLHPTLAQVRACSPAEEALKRIEDPSRNQKLALIDMIRRRSTSRGASGLRGGSTSSTPTTSVKVHATRPLKAVCLDCGELDAHKRHFEQGVQTPEASSSRSEETRTVATEEQEAETETVVVASTSFYSGAAAAGALLGAGLGGLLSKGSATAPPAADESGSKVSNGRTEDVEPIDAEPTRPKGHRPERSFSFSSLPTLADGQALLGSTPVSLLTSPQATLISTYGQSSGAFDALAGLSGAAIRATTDMDSIHPPLDRMSIFVHWWGFELTLPKPTMAYLNTAHSVSGAFLSFLQTMVVSGGVPELLPFVKYISMYMDVEFKAIQAQDKGTGVVVAATWFMPLALVPRPWDYPLTPPPEPAPTLPNPPPPPASQATENLVTLEPLLIPMNHEKSLPNVPPRNASSKTKLV</sequence>
<gene>
    <name evidence="1" type="ORF">IE53DRAFT_370910</name>
</gene>
<evidence type="ECO:0000313" key="2">
    <source>
        <dbReference type="Proteomes" id="UP000245626"/>
    </source>
</evidence>
<reference evidence="1 2" key="1">
    <citation type="journal article" date="2018" name="Mol. Biol. Evol.">
        <title>Broad Genomic Sampling Reveals a Smut Pathogenic Ancestry of the Fungal Clade Ustilaginomycotina.</title>
        <authorList>
            <person name="Kijpornyongpan T."/>
            <person name="Mondo S.J."/>
            <person name="Barry K."/>
            <person name="Sandor L."/>
            <person name="Lee J."/>
            <person name="Lipzen A."/>
            <person name="Pangilinan J."/>
            <person name="LaButti K."/>
            <person name="Hainaut M."/>
            <person name="Henrissat B."/>
            <person name="Grigoriev I.V."/>
            <person name="Spatafora J.W."/>
            <person name="Aime M.C."/>
        </authorList>
    </citation>
    <scope>NUCLEOTIDE SEQUENCE [LARGE SCALE GENOMIC DNA]</scope>
    <source>
        <strain evidence="1 2">SA 807</strain>
    </source>
</reference>
<keyword evidence="2" id="KW-1185">Reference proteome</keyword>
<accession>A0ACD0NQH3</accession>